<dbReference type="InterPro" id="IPR036909">
    <property type="entry name" value="Cyt_c-like_dom_sf"/>
</dbReference>
<protein>
    <submittedName>
        <fullName evidence="6">Cbb3-type cytochrome c oxidase subunit III</fullName>
    </submittedName>
</protein>
<comment type="caution">
    <text evidence="6">The sequence shown here is derived from an EMBL/GenBank/DDBJ whole genome shotgun (WGS) entry which is preliminary data.</text>
</comment>
<sequence>MEIRILAGLTAIVLVLAVWTGPARSDDEIEVEDVTFTEEILNDPEAIKVGAEIWHDQCTHCHGAKAYPGKAPKLRPRQYQPGFVFHRITAGFKGMPPWKDVYTLEERMALVSYIMSKSFSP</sequence>
<dbReference type="Proteomes" id="UP000295678">
    <property type="component" value="Unassembled WGS sequence"/>
</dbReference>
<dbReference type="InterPro" id="IPR009056">
    <property type="entry name" value="Cyt_c-like_dom"/>
</dbReference>
<evidence type="ECO:0000256" key="3">
    <source>
        <dbReference type="ARBA" id="ARBA00023004"/>
    </source>
</evidence>
<keyword evidence="7" id="KW-1185">Reference proteome</keyword>
<dbReference type="SUPFAM" id="SSF46626">
    <property type="entry name" value="Cytochrome c"/>
    <property type="match status" value="1"/>
</dbReference>
<dbReference type="GO" id="GO:0046872">
    <property type="term" value="F:metal ion binding"/>
    <property type="evidence" value="ECO:0007669"/>
    <property type="project" value="UniProtKB-KW"/>
</dbReference>
<dbReference type="Gene3D" id="1.10.760.10">
    <property type="entry name" value="Cytochrome c-like domain"/>
    <property type="match status" value="1"/>
</dbReference>
<dbReference type="GO" id="GO:0009055">
    <property type="term" value="F:electron transfer activity"/>
    <property type="evidence" value="ECO:0007669"/>
    <property type="project" value="InterPro"/>
</dbReference>
<dbReference type="AlphaFoldDB" id="A0A4V2UZT4"/>
<dbReference type="RefSeq" id="WP_132805356.1">
    <property type="nucleotide sequence ID" value="NZ_SMAK01000002.1"/>
</dbReference>
<organism evidence="6 7">
    <name type="scientific">Tepidamorphus gemmatus</name>
    <dbReference type="NCBI Taxonomy" id="747076"/>
    <lineage>
        <taxon>Bacteria</taxon>
        <taxon>Pseudomonadati</taxon>
        <taxon>Pseudomonadota</taxon>
        <taxon>Alphaproteobacteria</taxon>
        <taxon>Hyphomicrobiales</taxon>
        <taxon>Tepidamorphaceae</taxon>
        <taxon>Tepidamorphus</taxon>
    </lineage>
</organism>
<keyword evidence="1 4" id="KW-0349">Heme</keyword>
<evidence type="ECO:0000313" key="7">
    <source>
        <dbReference type="Proteomes" id="UP000295678"/>
    </source>
</evidence>
<evidence type="ECO:0000256" key="1">
    <source>
        <dbReference type="ARBA" id="ARBA00022617"/>
    </source>
</evidence>
<accession>A0A4V2UZT4</accession>
<evidence type="ECO:0000313" key="6">
    <source>
        <dbReference type="EMBL" id="TCT12583.1"/>
    </source>
</evidence>
<keyword evidence="2 4" id="KW-0479">Metal-binding</keyword>
<name>A0A4V2UZT4_9HYPH</name>
<dbReference type="PROSITE" id="PS51007">
    <property type="entry name" value="CYTC"/>
    <property type="match status" value="1"/>
</dbReference>
<dbReference type="EMBL" id="SMAK01000002">
    <property type="protein sequence ID" value="TCT12583.1"/>
    <property type="molecule type" value="Genomic_DNA"/>
</dbReference>
<proteinExistence type="predicted"/>
<dbReference type="Pfam" id="PF13442">
    <property type="entry name" value="Cytochrome_CBB3"/>
    <property type="match status" value="1"/>
</dbReference>
<evidence type="ECO:0000256" key="2">
    <source>
        <dbReference type="ARBA" id="ARBA00022723"/>
    </source>
</evidence>
<gene>
    <name evidence="6" type="ORF">EDC22_102268</name>
</gene>
<keyword evidence="3 4" id="KW-0408">Iron</keyword>
<feature type="domain" description="Cytochrome c" evidence="5">
    <location>
        <begin position="45"/>
        <end position="118"/>
    </location>
</feature>
<dbReference type="OrthoDB" id="9807134at2"/>
<reference evidence="6 7" key="1">
    <citation type="submission" date="2019-03" db="EMBL/GenBank/DDBJ databases">
        <title>Genomic Encyclopedia of Type Strains, Phase IV (KMG-IV): sequencing the most valuable type-strain genomes for metagenomic binning, comparative biology and taxonomic classification.</title>
        <authorList>
            <person name="Goeker M."/>
        </authorList>
    </citation>
    <scope>NUCLEOTIDE SEQUENCE [LARGE SCALE GENOMIC DNA]</scope>
    <source>
        <strain evidence="6 7">DSM 19345</strain>
    </source>
</reference>
<evidence type="ECO:0000256" key="4">
    <source>
        <dbReference type="PROSITE-ProRule" id="PRU00433"/>
    </source>
</evidence>
<dbReference type="GO" id="GO:0020037">
    <property type="term" value="F:heme binding"/>
    <property type="evidence" value="ECO:0007669"/>
    <property type="project" value="InterPro"/>
</dbReference>
<evidence type="ECO:0000259" key="5">
    <source>
        <dbReference type="PROSITE" id="PS51007"/>
    </source>
</evidence>